<organism evidence="1 2">
    <name type="scientific">Meloidogyne enterolobii</name>
    <name type="common">Root-knot nematode worm</name>
    <name type="synonym">Meloidogyne mayaguensis</name>
    <dbReference type="NCBI Taxonomy" id="390850"/>
    <lineage>
        <taxon>Eukaryota</taxon>
        <taxon>Metazoa</taxon>
        <taxon>Ecdysozoa</taxon>
        <taxon>Nematoda</taxon>
        <taxon>Chromadorea</taxon>
        <taxon>Rhabditida</taxon>
        <taxon>Tylenchina</taxon>
        <taxon>Tylenchomorpha</taxon>
        <taxon>Tylenchoidea</taxon>
        <taxon>Meloidogynidae</taxon>
        <taxon>Meloidogyninae</taxon>
        <taxon>Meloidogyne</taxon>
    </lineage>
</organism>
<dbReference type="Proteomes" id="UP001497535">
    <property type="component" value="Unassembled WGS sequence"/>
</dbReference>
<evidence type="ECO:0000313" key="2">
    <source>
        <dbReference type="Proteomes" id="UP001497535"/>
    </source>
</evidence>
<evidence type="ECO:0000313" key="1">
    <source>
        <dbReference type="EMBL" id="CAK5053537.1"/>
    </source>
</evidence>
<sequence length="202" mass="23612">MSSSKSTNHFYLFLIPICALIFNSPVWFEFKWAINIIKLNNGGKRIIIWHERSALAKNEQYIFLIPLILISVLNIRMLASIRKASRRLASAGQRKRMEREKRSVRLLIAIVLLFFLCHTGGLIIRFVDLRQHGNEPCFVFAKDLVNFLFNINSFANPMLYFFFTKQFKDLRTTYKEAKISNNIIGINRTNSLLNKLILLKKN</sequence>
<accession>A0ACB0YM87</accession>
<gene>
    <name evidence="1" type="ORF">MENTE1834_LOCUS14152</name>
</gene>
<comment type="caution">
    <text evidence="1">The sequence shown here is derived from an EMBL/GenBank/DDBJ whole genome shotgun (WGS) entry which is preliminary data.</text>
</comment>
<dbReference type="EMBL" id="CAVMJV010000015">
    <property type="protein sequence ID" value="CAK5053537.1"/>
    <property type="molecule type" value="Genomic_DNA"/>
</dbReference>
<proteinExistence type="predicted"/>
<reference evidence="1" key="1">
    <citation type="submission" date="2023-11" db="EMBL/GenBank/DDBJ databases">
        <authorList>
            <person name="Poullet M."/>
        </authorList>
    </citation>
    <scope>NUCLEOTIDE SEQUENCE</scope>
    <source>
        <strain evidence="1">E1834</strain>
    </source>
</reference>
<protein>
    <submittedName>
        <fullName evidence="1">Uncharacterized protein</fullName>
    </submittedName>
</protein>
<name>A0ACB0YM87_MELEN</name>
<keyword evidence="2" id="KW-1185">Reference proteome</keyword>